<dbReference type="RefSeq" id="WP_145417920.1">
    <property type="nucleotide sequence ID" value="NZ_CP036526.1"/>
</dbReference>
<dbReference type="PROSITE" id="PS51257">
    <property type="entry name" value="PROKAR_LIPOPROTEIN"/>
    <property type="match status" value="1"/>
</dbReference>
<dbReference type="OrthoDB" id="232763at2"/>
<dbReference type="EMBL" id="CP036526">
    <property type="protein sequence ID" value="QDT10379.1"/>
    <property type="molecule type" value="Genomic_DNA"/>
</dbReference>
<evidence type="ECO:0000313" key="2">
    <source>
        <dbReference type="EMBL" id="QDT10379.1"/>
    </source>
</evidence>
<sequence length="407" mass="44486" precursor="true">MARCYKCCSSLLFLSFVVALGCDNSATPLPKKSVLAQADKEDASVPAASQSDITDEESGAFGLQWAKSLSEGDVPTASQLIDWDGILDRSMDGLTDDPKFRSGFKRGATPALGQLVRQIAKVTQGTGTYELVGVVRRNGEPHVVHRLIDDQGAMNYHDLHLRRDGTRIVGDELFIAASGEAFSDTLRGLVGTALQSQRSIVDRISGQSANELKRLENQMAISRAVQAGNKAEALRLYGLLTPDLKKQKIPMLYRIMATDVEDEAAYSTAVNEYIRQFPEDASVGLISIDAAVMGKNPELLAKAHKALTGWTGGDELLDMMIAANFAAMDEVEMAKEIVKDVDVSDSKDANIHDYRLAVALAADEHAETLARLRSLRDDFGYEFTDLRQAEGFERFAASSEFQEWLAE</sequence>
<evidence type="ECO:0000256" key="1">
    <source>
        <dbReference type="SAM" id="SignalP"/>
    </source>
</evidence>
<evidence type="ECO:0008006" key="4">
    <source>
        <dbReference type="Google" id="ProtNLM"/>
    </source>
</evidence>
<organism evidence="2 3">
    <name type="scientific">Stieleria marina</name>
    <dbReference type="NCBI Taxonomy" id="1930275"/>
    <lineage>
        <taxon>Bacteria</taxon>
        <taxon>Pseudomonadati</taxon>
        <taxon>Planctomycetota</taxon>
        <taxon>Planctomycetia</taxon>
        <taxon>Pirellulales</taxon>
        <taxon>Pirellulaceae</taxon>
        <taxon>Stieleria</taxon>
    </lineage>
</organism>
<evidence type="ECO:0000313" key="3">
    <source>
        <dbReference type="Proteomes" id="UP000319817"/>
    </source>
</evidence>
<feature type="signal peptide" evidence="1">
    <location>
        <begin position="1"/>
        <end position="21"/>
    </location>
</feature>
<dbReference type="Proteomes" id="UP000319817">
    <property type="component" value="Chromosome"/>
</dbReference>
<protein>
    <recommendedName>
        <fullName evidence="4">Secreted protein</fullName>
    </recommendedName>
</protein>
<dbReference type="AlphaFoldDB" id="A0A517NTE1"/>
<gene>
    <name evidence="2" type="ORF">K239x_23350</name>
</gene>
<keyword evidence="3" id="KW-1185">Reference proteome</keyword>
<name>A0A517NTE1_9BACT</name>
<keyword evidence="1" id="KW-0732">Signal</keyword>
<reference evidence="2 3" key="1">
    <citation type="submission" date="2019-02" db="EMBL/GenBank/DDBJ databases">
        <title>Deep-cultivation of Planctomycetes and their phenomic and genomic characterization uncovers novel biology.</title>
        <authorList>
            <person name="Wiegand S."/>
            <person name="Jogler M."/>
            <person name="Boedeker C."/>
            <person name="Pinto D."/>
            <person name="Vollmers J."/>
            <person name="Rivas-Marin E."/>
            <person name="Kohn T."/>
            <person name="Peeters S.H."/>
            <person name="Heuer A."/>
            <person name="Rast P."/>
            <person name="Oberbeckmann S."/>
            <person name="Bunk B."/>
            <person name="Jeske O."/>
            <person name="Meyerdierks A."/>
            <person name="Storesund J.E."/>
            <person name="Kallscheuer N."/>
            <person name="Luecker S."/>
            <person name="Lage O.M."/>
            <person name="Pohl T."/>
            <person name="Merkel B.J."/>
            <person name="Hornburger P."/>
            <person name="Mueller R.-W."/>
            <person name="Bruemmer F."/>
            <person name="Labrenz M."/>
            <person name="Spormann A.M."/>
            <person name="Op den Camp H."/>
            <person name="Overmann J."/>
            <person name="Amann R."/>
            <person name="Jetten M.S.M."/>
            <person name="Mascher T."/>
            <person name="Medema M.H."/>
            <person name="Devos D.P."/>
            <person name="Kaster A.-K."/>
            <person name="Ovreas L."/>
            <person name="Rohde M."/>
            <person name="Galperin M.Y."/>
            <person name="Jogler C."/>
        </authorList>
    </citation>
    <scope>NUCLEOTIDE SEQUENCE [LARGE SCALE GENOMIC DNA]</scope>
    <source>
        <strain evidence="2 3">K23_9</strain>
    </source>
</reference>
<proteinExistence type="predicted"/>
<accession>A0A517NTE1</accession>
<feature type="chain" id="PRO_5022236931" description="Secreted protein" evidence="1">
    <location>
        <begin position="22"/>
        <end position="407"/>
    </location>
</feature>